<keyword evidence="2" id="KW-1185">Reference proteome</keyword>
<reference evidence="1 2" key="1">
    <citation type="journal article" date="2019" name="Sci. Rep.">
        <title>Orb-weaving spider Araneus ventricosus genome elucidates the spidroin gene catalogue.</title>
        <authorList>
            <person name="Kono N."/>
            <person name="Nakamura H."/>
            <person name="Ohtoshi R."/>
            <person name="Moran D.A.P."/>
            <person name="Shinohara A."/>
            <person name="Yoshida Y."/>
            <person name="Fujiwara M."/>
            <person name="Mori M."/>
            <person name="Tomita M."/>
            <person name="Arakawa K."/>
        </authorList>
    </citation>
    <scope>NUCLEOTIDE SEQUENCE [LARGE SCALE GENOMIC DNA]</scope>
</reference>
<evidence type="ECO:0000313" key="1">
    <source>
        <dbReference type="EMBL" id="GBM08379.1"/>
    </source>
</evidence>
<dbReference type="Proteomes" id="UP000499080">
    <property type="component" value="Unassembled WGS sequence"/>
</dbReference>
<name>A0A4Y2CWB5_ARAVE</name>
<proteinExistence type="predicted"/>
<dbReference type="AlphaFoldDB" id="A0A4Y2CWB5"/>
<evidence type="ECO:0000313" key="2">
    <source>
        <dbReference type="Proteomes" id="UP000499080"/>
    </source>
</evidence>
<gene>
    <name evidence="1" type="ORF">AVEN_108375_1</name>
</gene>
<sequence length="77" mass="8813">MDVRCLSFMNDDPFLQNFEMRAHKLSGSRIERGQVSRVGFEIRYHQRSDAYLGMVHMNSIAVLPLVWCVGSGLNLVI</sequence>
<accession>A0A4Y2CWB5</accession>
<protein>
    <submittedName>
        <fullName evidence="1">Uncharacterized protein</fullName>
    </submittedName>
</protein>
<comment type="caution">
    <text evidence="1">The sequence shown here is derived from an EMBL/GenBank/DDBJ whole genome shotgun (WGS) entry which is preliminary data.</text>
</comment>
<organism evidence="1 2">
    <name type="scientific">Araneus ventricosus</name>
    <name type="common">Orbweaver spider</name>
    <name type="synonym">Epeira ventricosa</name>
    <dbReference type="NCBI Taxonomy" id="182803"/>
    <lineage>
        <taxon>Eukaryota</taxon>
        <taxon>Metazoa</taxon>
        <taxon>Ecdysozoa</taxon>
        <taxon>Arthropoda</taxon>
        <taxon>Chelicerata</taxon>
        <taxon>Arachnida</taxon>
        <taxon>Araneae</taxon>
        <taxon>Araneomorphae</taxon>
        <taxon>Entelegynae</taxon>
        <taxon>Araneoidea</taxon>
        <taxon>Araneidae</taxon>
        <taxon>Araneus</taxon>
    </lineage>
</organism>
<dbReference type="EMBL" id="BGPR01000256">
    <property type="protein sequence ID" value="GBM08379.1"/>
    <property type="molecule type" value="Genomic_DNA"/>
</dbReference>